<dbReference type="RefSeq" id="WP_340360137.1">
    <property type="nucleotide sequence ID" value="NZ_JBBKZU010000015.1"/>
</dbReference>
<evidence type="ECO:0000313" key="3">
    <source>
        <dbReference type="EMBL" id="MEJ8814913.1"/>
    </source>
</evidence>
<evidence type="ECO:0000313" key="4">
    <source>
        <dbReference type="Proteomes" id="UP001365846"/>
    </source>
</evidence>
<dbReference type="EMBL" id="JBBKZU010000015">
    <property type="protein sequence ID" value="MEJ8814913.1"/>
    <property type="molecule type" value="Genomic_DNA"/>
</dbReference>
<proteinExistence type="predicted"/>
<feature type="transmembrane region" description="Helical" evidence="1">
    <location>
        <begin position="70"/>
        <end position="94"/>
    </location>
</feature>
<keyword evidence="3" id="KW-0560">Oxidoreductase</keyword>
<reference evidence="3 4" key="1">
    <citation type="submission" date="2024-03" db="EMBL/GenBank/DDBJ databases">
        <title>Novel species of the genus Variovorax.</title>
        <authorList>
            <person name="Liu Q."/>
            <person name="Xin Y.-H."/>
        </authorList>
    </citation>
    <scope>NUCLEOTIDE SEQUENCE [LARGE SCALE GENOMIC DNA]</scope>
    <source>
        <strain evidence="3 4">KACC 18899</strain>
    </source>
</reference>
<keyword evidence="4" id="KW-1185">Reference proteome</keyword>
<gene>
    <name evidence="3" type="ORF">WKW77_27830</name>
</gene>
<feature type="transmembrane region" description="Helical" evidence="1">
    <location>
        <begin position="45"/>
        <end position="64"/>
    </location>
</feature>
<keyword evidence="1" id="KW-0472">Membrane</keyword>
<dbReference type="InterPro" id="IPR005804">
    <property type="entry name" value="FA_desaturase_dom"/>
</dbReference>
<evidence type="ECO:0000259" key="2">
    <source>
        <dbReference type="Pfam" id="PF00487"/>
    </source>
</evidence>
<sequence>MSDHRTDPRALMALRLPRAMQPVLTWLTGRPAPGERVRVRAPWTFLLEALAWTVLGQLVGAVGFATHGLISAALIALSLVLTTAGVSLFQIAVFHRCAHAQLFADRRHNRDVGRLVSALLLFKHFDRYQQEHMSHHSVRTLLTEGDEFNDFVLGFCRLEPGMPKRQLWRCVLTSLASPRFHTRFLVHRARMSWMSGDRLHDTVGITSWALGAAGCAAAGWLIPFFVLWVLPLTLLLQLVTVGRILIEHRFPDPSHSGDRDKLFQCRVTLGVFPGSEPPPHDAATLRGLVSWVTWWADMLTVQLLVRVVVLVADTPCHDFHHRRPSSPRWTEYAHARQDDLDAGCPGYPINYGETWGLIRAIDENLAALSSLPRDASAGR</sequence>
<protein>
    <submittedName>
        <fullName evidence="3">Fatty acid desaturase</fullName>
        <ecNumber evidence="3">1.14.19.-</ecNumber>
    </submittedName>
</protein>
<evidence type="ECO:0000256" key="1">
    <source>
        <dbReference type="SAM" id="Phobius"/>
    </source>
</evidence>
<dbReference type="GO" id="GO:0016491">
    <property type="term" value="F:oxidoreductase activity"/>
    <property type="evidence" value="ECO:0007669"/>
    <property type="project" value="UniProtKB-KW"/>
</dbReference>
<dbReference type="Pfam" id="PF00487">
    <property type="entry name" value="FA_desaturase"/>
    <property type="match status" value="1"/>
</dbReference>
<organism evidence="3 4">
    <name type="scientific">Variovorax ureilyticus</name>
    <dbReference type="NCBI Taxonomy" id="1836198"/>
    <lineage>
        <taxon>Bacteria</taxon>
        <taxon>Pseudomonadati</taxon>
        <taxon>Pseudomonadota</taxon>
        <taxon>Betaproteobacteria</taxon>
        <taxon>Burkholderiales</taxon>
        <taxon>Comamonadaceae</taxon>
        <taxon>Variovorax</taxon>
    </lineage>
</organism>
<accession>A0ABU8VMM5</accession>
<feature type="domain" description="Fatty acid desaturase" evidence="2">
    <location>
        <begin position="75"/>
        <end position="324"/>
    </location>
</feature>
<comment type="caution">
    <text evidence="3">The sequence shown here is derived from an EMBL/GenBank/DDBJ whole genome shotgun (WGS) entry which is preliminary data.</text>
</comment>
<name>A0ABU8VMM5_9BURK</name>
<dbReference type="EC" id="1.14.19.-" evidence="3"/>
<keyword evidence="1" id="KW-1133">Transmembrane helix</keyword>
<dbReference type="Proteomes" id="UP001365846">
    <property type="component" value="Unassembled WGS sequence"/>
</dbReference>
<feature type="transmembrane region" description="Helical" evidence="1">
    <location>
        <begin position="199"/>
        <end position="222"/>
    </location>
</feature>
<keyword evidence="1" id="KW-0812">Transmembrane</keyword>